<protein>
    <submittedName>
        <fullName evidence="2">Uncharacterized protein</fullName>
    </submittedName>
</protein>
<feature type="transmembrane region" description="Helical" evidence="1">
    <location>
        <begin position="20"/>
        <end position="38"/>
    </location>
</feature>
<keyword evidence="1" id="KW-1133">Transmembrane helix</keyword>
<comment type="caution">
    <text evidence="2">The sequence shown here is derived from an EMBL/GenBank/DDBJ whole genome shotgun (WGS) entry which is preliminary data.</text>
</comment>
<organism evidence="2 3">
    <name type="scientific">Ktedonospora formicarum</name>
    <dbReference type="NCBI Taxonomy" id="2778364"/>
    <lineage>
        <taxon>Bacteria</taxon>
        <taxon>Bacillati</taxon>
        <taxon>Chloroflexota</taxon>
        <taxon>Ktedonobacteria</taxon>
        <taxon>Ktedonobacterales</taxon>
        <taxon>Ktedonobacteraceae</taxon>
        <taxon>Ktedonospora</taxon>
    </lineage>
</organism>
<dbReference type="AlphaFoldDB" id="A0A8J3HZZ1"/>
<evidence type="ECO:0000313" key="2">
    <source>
        <dbReference type="EMBL" id="GHO46281.1"/>
    </source>
</evidence>
<feature type="transmembrane region" description="Helical" evidence="1">
    <location>
        <begin position="232"/>
        <end position="258"/>
    </location>
</feature>
<feature type="transmembrane region" description="Helical" evidence="1">
    <location>
        <begin position="50"/>
        <end position="73"/>
    </location>
</feature>
<evidence type="ECO:0000256" key="1">
    <source>
        <dbReference type="SAM" id="Phobius"/>
    </source>
</evidence>
<evidence type="ECO:0000313" key="3">
    <source>
        <dbReference type="Proteomes" id="UP000612362"/>
    </source>
</evidence>
<dbReference type="EMBL" id="BNJF01000002">
    <property type="protein sequence ID" value="GHO46281.1"/>
    <property type="molecule type" value="Genomic_DNA"/>
</dbReference>
<keyword evidence="1" id="KW-0472">Membrane</keyword>
<feature type="transmembrane region" description="Helical" evidence="1">
    <location>
        <begin position="123"/>
        <end position="154"/>
    </location>
</feature>
<feature type="transmembrane region" description="Helical" evidence="1">
    <location>
        <begin position="166"/>
        <end position="187"/>
    </location>
</feature>
<dbReference type="RefSeq" id="WP_220195668.1">
    <property type="nucleotide sequence ID" value="NZ_BNJF01000002.1"/>
</dbReference>
<proteinExistence type="predicted"/>
<name>A0A8J3HZZ1_9CHLR</name>
<reference evidence="2" key="1">
    <citation type="submission" date="2020-10" db="EMBL/GenBank/DDBJ databases">
        <title>Taxonomic study of unclassified bacteria belonging to the class Ktedonobacteria.</title>
        <authorList>
            <person name="Yabe S."/>
            <person name="Wang C.M."/>
            <person name="Zheng Y."/>
            <person name="Sakai Y."/>
            <person name="Cavaletti L."/>
            <person name="Monciardini P."/>
            <person name="Donadio S."/>
        </authorList>
    </citation>
    <scope>NUCLEOTIDE SEQUENCE</scope>
    <source>
        <strain evidence="2">SOSP1-1</strain>
    </source>
</reference>
<accession>A0A8J3HZZ1</accession>
<sequence length="261" mass="28918">MSQSSALGRVGKIVRIVKMLSGPIWLLFLLAFAARTWLLHGSHGPASLGAYLGSLLLVVVIGIITWLGALGLAKMARLSRRGEERFMVMSTLGALLPAPPLAVRESIGWRGPNSLLALSLPPAGGYSYIASLIVLFISCFALLVAIGACISNFWLKQFIITHLRRLTIFPLVYCFITFIVVLVINSLSIVPDTQRYVEVLMGMALPFFLAALFTTPYMLTQWYEERQVAQSVTIRIVFHIAMLILISLYFCSLLIFYVQMS</sequence>
<gene>
    <name evidence="2" type="ORF">KSX_44440</name>
</gene>
<feature type="transmembrane region" description="Helical" evidence="1">
    <location>
        <begin position="199"/>
        <end position="220"/>
    </location>
</feature>
<keyword evidence="3" id="KW-1185">Reference proteome</keyword>
<dbReference type="Proteomes" id="UP000612362">
    <property type="component" value="Unassembled WGS sequence"/>
</dbReference>
<keyword evidence="1" id="KW-0812">Transmembrane</keyword>